<evidence type="ECO:0000313" key="9">
    <source>
        <dbReference type="Proteomes" id="UP001183809"/>
    </source>
</evidence>
<gene>
    <name evidence="8" type="ORF">RM764_01135</name>
</gene>
<dbReference type="InterPro" id="IPR051794">
    <property type="entry name" value="PG_Endopeptidase_C40"/>
</dbReference>
<dbReference type="Pfam" id="PF00877">
    <property type="entry name" value="NLPC_P60"/>
    <property type="match status" value="1"/>
</dbReference>
<evidence type="ECO:0000256" key="6">
    <source>
        <dbReference type="SAM" id="MobiDB-lite"/>
    </source>
</evidence>
<feature type="domain" description="NlpC/P60" evidence="7">
    <location>
        <begin position="250"/>
        <end position="364"/>
    </location>
</feature>
<dbReference type="InterPro" id="IPR000064">
    <property type="entry name" value="NLP_P60_dom"/>
</dbReference>
<dbReference type="SUPFAM" id="SSF54001">
    <property type="entry name" value="Cysteine proteinases"/>
    <property type="match status" value="1"/>
</dbReference>
<feature type="coiled-coil region" evidence="5">
    <location>
        <begin position="68"/>
        <end position="123"/>
    </location>
</feature>
<name>A0ABU2TL01_9ACTN</name>
<accession>A0ABU2TL01</accession>
<comment type="similarity">
    <text evidence="1">Belongs to the peptidase C40 family.</text>
</comment>
<keyword evidence="9" id="KW-1185">Reference proteome</keyword>
<reference evidence="9" key="1">
    <citation type="submission" date="2023-07" db="EMBL/GenBank/DDBJ databases">
        <title>30 novel species of actinomycetes from the DSMZ collection.</title>
        <authorList>
            <person name="Nouioui I."/>
        </authorList>
    </citation>
    <scope>NUCLEOTIDE SEQUENCE [LARGE SCALE GENOMIC DNA]</scope>
    <source>
        <strain evidence="9">DSM 41699</strain>
    </source>
</reference>
<evidence type="ECO:0000256" key="4">
    <source>
        <dbReference type="ARBA" id="ARBA00022807"/>
    </source>
</evidence>
<dbReference type="PANTHER" id="PTHR47359:SF3">
    <property type="entry name" value="NLP_P60 DOMAIN-CONTAINING PROTEIN-RELATED"/>
    <property type="match status" value="1"/>
</dbReference>
<dbReference type="PANTHER" id="PTHR47359">
    <property type="entry name" value="PEPTIDOGLYCAN DL-ENDOPEPTIDASE CWLO"/>
    <property type="match status" value="1"/>
</dbReference>
<proteinExistence type="inferred from homology"/>
<evidence type="ECO:0000256" key="1">
    <source>
        <dbReference type="ARBA" id="ARBA00007074"/>
    </source>
</evidence>
<dbReference type="PROSITE" id="PS51935">
    <property type="entry name" value="NLPC_P60"/>
    <property type="match status" value="1"/>
</dbReference>
<keyword evidence="4" id="KW-0788">Thiol protease</keyword>
<comment type="caution">
    <text evidence="8">The sequence shown here is derived from an EMBL/GenBank/DDBJ whole genome shotgun (WGS) entry which is preliminary data.</text>
</comment>
<evidence type="ECO:0000256" key="5">
    <source>
        <dbReference type="SAM" id="Coils"/>
    </source>
</evidence>
<keyword evidence="3" id="KW-0378">Hydrolase</keyword>
<evidence type="ECO:0000313" key="8">
    <source>
        <dbReference type="EMBL" id="MDT0461614.1"/>
    </source>
</evidence>
<dbReference type="RefSeq" id="WP_311690764.1">
    <property type="nucleotide sequence ID" value="NZ_JAVREY010000001.1"/>
</dbReference>
<feature type="coiled-coil region" evidence="5">
    <location>
        <begin position="170"/>
        <end position="211"/>
    </location>
</feature>
<evidence type="ECO:0000259" key="7">
    <source>
        <dbReference type="PROSITE" id="PS51935"/>
    </source>
</evidence>
<evidence type="ECO:0000256" key="2">
    <source>
        <dbReference type="ARBA" id="ARBA00022670"/>
    </source>
</evidence>
<keyword evidence="5" id="KW-0175">Coiled coil</keyword>
<dbReference type="Gene3D" id="3.90.1720.10">
    <property type="entry name" value="endopeptidase domain like (from Nostoc punctiforme)"/>
    <property type="match status" value="1"/>
</dbReference>
<organism evidence="8 9">
    <name type="scientific">Streptomyces gibsoniae</name>
    <dbReference type="NCBI Taxonomy" id="3075529"/>
    <lineage>
        <taxon>Bacteria</taxon>
        <taxon>Bacillati</taxon>
        <taxon>Actinomycetota</taxon>
        <taxon>Actinomycetes</taxon>
        <taxon>Kitasatosporales</taxon>
        <taxon>Streptomycetaceae</taxon>
        <taxon>Streptomyces</taxon>
    </lineage>
</organism>
<feature type="region of interest" description="Disordered" evidence="6">
    <location>
        <begin position="1"/>
        <end position="36"/>
    </location>
</feature>
<dbReference type="InterPro" id="IPR038765">
    <property type="entry name" value="Papain-like_cys_pep_sf"/>
</dbReference>
<protein>
    <submittedName>
        <fullName evidence="8">NlpC/P60 family protein</fullName>
    </submittedName>
</protein>
<dbReference type="EMBL" id="JAVREY010000001">
    <property type="protein sequence ID" value="MDT0461614.1"/>
    <property type="molecule type" value="Genomic_DNA"/>
</dbReference>
<evidence type="ECO:0000256" key="3">
    <source>
        <dbReference type="ARBA" id="ARBA00022801"/>
    </source>
</evidence>
<keyword evidence="2" id="KW-0645">Protease</keyword>
<sequence>MGSHRRLAPTGLGRGRGAAVRPVSRRGTGEGAPEAHQALRKTAAVLSAAAAAAAATAFGAAPADAAPARDARVTVDRLYQEAEQATEAYDKATEQTASLRRQIGQAQDRIARQQDRVNALRDTLGSLAGAQYRSGGLDSSLGLLLSDDPGEYLDRAAVLDRIDFRQAGQLRELQAALRELAQERADTSGRLAELERNREAVARHKRTVEHKLAIARRLLVSLPSTTRAAYDRASRSGADVPGLTAAKAPDARAAAAVAAARSALGRPYVWGASGPGGFDCSGLMQWAYGRAGIGLPRTSQEQRYAGHQVPLSQVRPGDLIVYRSDASHVAMYVGGGQVIHAPHPGAAVRYDPVGMLPISSVTRP</sequence>
<dbReference type="Proteomes" id="UP001183809">
    <property type="component" value="Unassembled WGS sequence"/>
</dbReference>